<evidence type="ECO:0000259" key="5">
    <source>
        <dbReference type="PROSITE" id="PS50943"/>
    </source>
</evidence>
<dbReference type="GO" id="GO:0000976">
    <property type="term" value="F:transcription cis-regulatory region binding"/>
    <property type="evidence" value="ECO:0007669"/>
    <property type="project" value="TreeGrafter"/>
</dbReference>
<dbReference type="Proteomes" id="UP000274920">
    <property type="component" value="Unassembled WGS sequence"/>
</dbReference>
<dbReference type="SUPFAM" id="SSF47413">
    <property type="entry name" value="lambda repressor-like DNA-binding domains"/>
    <property type="match status" value="1"/>
</dbReference>
<dbReference type="InterPro" id="IPR028082">
    <property type="entry name" value="Peripla_BP_I"/>
</dbReference>
<keyword evidence="7" id="KW-1185">Reference proteome</keyword>
<organism evidence="6 7">
    <name type="scientific">Schaedlerella arabinosiphila</name>
    <dbReference type="NCBI Taxonomy" id="2044587"/>
    <lineage>
        <taxon>Bacteria</taxon>
        <taxon>Bacillati</taxon>
        <taxon>Bacillota</taxon>
        <taxon>Clostridia</taxon>
        <taxon>Lachnospirales</taxon>
        <taxon>Lachnospiraceae</taxon>
        <taxon>Schaedlerella</taxon>
    </lineage>
</organism>
<dbReference type="CDD" id="cd01392">
    <property type="entry name" value="HTH_LacI"/>
    <property type="match status" value="1"/>
</dbReference>
<dbReference type="PROSITE" id="PS50932">
    <property type="entry name" value="HTH_LACI_2"/>
    <property type="match status" value="1"/>
</dbReference>
<dbReference type="InterPro" id="IPR000843">
    <property type="entry name" value="HTH_LacI"/>
</dbReference>
<keyword evidence="3" id="KW-0804">Transcription</keyword>
<comment type="caution">
    <text evidence="6">The sequence shown here is derived from an EMBL/GenBank/DDBJ whole genome shotgun (WGS) entry which is preliminary data.</text>
</comment>
<dbReference type="InterPro" id="IPR010982">
    <property type="entry name" value="Lambda_DNA-bd_dom_sf"/>
</dbReference>
<feature type="domain" description="HTH cro/C1-type" evidence="5">
    <location>
        <begin position="2"/>
        <end position="47"/>
    </location>
</feature>
<evidence type="ECO:0000256" key="2">
    <source>
        <dbReference type="ARBA" id="ARBA00023125"/>
    </source>
</evidence>
<evidence type="ECO:0000259" key="4">
    <source>
        <dbReference type="PROSITE" id="PS50932"/>
    </source>
</evidence>
<evidence type="ECO:0000256" key="3">
    <source>
        <dbReference type="ARBA" id="ARBA00023163"/>
    </source>
</evidence>
<proteinExistence type="predicted"/>
<dbReference type="Pfam" id="PF00356">
    <property type="entry name" value="LacI"/>
    <property type="match status" value="1"/>
</dbReference>
<reference evidence="6" key="1">
    <citation type="submission" date="2018-10" db="EMBL/GenBank/DDBJ databases">
        <title>Schaedlerella arabinophila gen. nov. sp. nov., isolated from the mouse intestinal tract and comparative analysis with the genome of the closely related altered Schaedler flora strain ASF502.</title>
        <authorList>
            <person name="Miyake S."/>
            <person name="Soh M."/>
            <person name="Seedorf H."/>
        </authorList>
    </citation>
    <scope>NUCLEOTIDE SEQUENCE [LARGE SCALE GENOMIC DNA]</scope>
    <source>
        <strain evidence="6">DSM 106076</strain>
    </source>
</reference>
<dbReference type="PANTHER" id="PTHR30146">
    <property type="entry name" value="LACI-RELATED TRANSCRIPTIONAL REPRESSOR"/>
    <property type="match status" value="1"/>
</dbReference>
<name>A0A3R8JVB6_9FIRM</name>
<keyword evidence="1" id="KW-0805">Transcription regulation</keyword>
<evidence type="ECO:0000313" key="7">
    <source>
        <dbReference type="Proteomes" id="UP000274920"/>
    </source>
</evidence>
<sequence>MITIKDMAEMLGISTTTVSNVIHGKTSEVSQKTVERVEKLLDKYEYVPNISARSLSQNSSKIIGVALKCRKDKYANLFSDPFFGELIGALEAEIRAQGYFMMIYTSNDISEIIRNVLTWNVDGLILVGMLHDDFIRIKSRYKNPTVLIDSYASREIMNYVNIGLEDEEGAYEITRYLLKMGHRRIAFLADNMEGVDYTRYLGHLRALADYGLEMKEENLLIFHPGTVERESSLRELYYRVKNYTAFMCCSDYYAVLLMNYFMDRGIRIPEDLSITGFDNNLMSRVVRPALTTVRQDVTKKGRLAVEYLLKMIQGTEFSEWDVKLPIEIVIRDSVREIRQEDAGDGAADSKDVVEKADVCGNCCNMDEKEA</sequence>
<dbReference type="GO" id="GO:0003700">
    <property type="term" value="F:DNA-binding transcription factor activity"/>
    <property type="evidence" value="ECO:0007669"/>
    <property type="project" value="TreeGrafter"/>
</dbReference>
<dbReference type="SMART" id="SM00354">
    <property type="entry name" value="HTH_LACI"/>
    <property type="match status" value="1"/>
</dbReference>
<evidence type="ECO:0000256" key="1">
    <source>
        <dbReference type="ARBA" id="ARBA00023015"/>
    </source>
</evidence>
<dbReference type="InterPro" id="IPR046335">
    <property type="entry name" value="LacI/GalR-like_sensor"/>
</dbReference>
<feature type="domain" description="HTH lacI-type" evidence="4">
    <location>
        <begin position="2"/>
        <end position="57"/>
    </location>
</feature>
<dbReference type="CDD" id="cd06267">
    <property type="entry name" value="PBP1_LacI_sugar_binding-like"/>
    <property type="match status" value="1"/>
</dbReference>
<protein>
    <submittedName>
        <fullName evidence="6">LacI family transcriptional regulator</fullName>
    </submittedName>
</protein>
<gene>
    <name evidence="6" type="ORF">EBB54_15900</name>
</gene>
<keyword evidence="2" id="KW-0238">DNA-binding</keyword>
<dbReference type="PANTHER" id="PTHR30146:SF24">
    <property type="entry name" value="XYLOSE OPERON REGULATORY PROTEIN"/>
    <property type="match status" value="1"/>
</dbReference>
<dbReference type="Pfam" id="PF13377">
    <property type="entry name" value="Peripla_BP_3"/>
    <property type="match status" value="1"/>
</dbReference>
<dbReference type="InterPro" id="IPR001387">
    <property type="entry name" value="Cro/C1-type_HTH"/>
</dbReference>
<dbReference type="AlphaFoldDB" id="A0A3R8JVB6"/>
<dbReference type="PROSITE" id="PS50943">
    <property type="entry name" value="HTH_CROC1"/>
    <property type="match status" value="1"/>
</dbReference>
<dbReference type="SUPFAM" id="SSF53822">
    <property type="entry name" value="Periplasmic binding protein-like I"/>
    <property type="match status" value="1"/>
</dbReference>
<dbReference type="EMBL" id="RHJS01000002">
    <property type="protein sequence ID" value="RRK35382.1"/>
    <property type="molecule type" value="Genomic_DNA"/>
</dbReference>
<accession>A0A3R8JVB6</accession>
<dbReference type="Gene3D" id="1.10.260.40">
    <property type="entry name" value="lambda repressor-like DNA-binding domains"/>
    <property type="match status" value="1"/>
</dbReference>
<evidence type="ECO:0000313" key="6">
    <source>
        <dbReference type="EMBL" id="RRK35382.1"/>
    </source>
</evidence>
<dbReference type="Gene3D" id="3.40.50.2300">
    <property type="match status" value="2"/>
</dbReference>